<feature type="transmembrane region" description="Helical" evidence="4">
    <location>
        <begin position="51"/>
        <end position="72"/>
    </location>
</feature>
<feature type="transmembrane region" description="Helical" evidence="4">
    <location>
        <begin position="306"/>
        <end position="324"/>
    </location>
</feature>
<dbReference type="GO" id="GO:0022857">
    <property type="term" value="F:transmembrane transporter activity"/>
    <property type="evidence" value="ECO:0007669"/>
    <property type="project" value="InterPro"/>
</dbReference>
<feature type="transmembrane region" description="Helical" evidence="4">
    <location>
        <begin position="282"/>
        <end position="300"/>
    </location>
</feature>
<feature type="transmembrane region" description="Helical" evidence="4">
    <location>
        <begin position="112"/>
        <end position="138"/>
    </location>
</feature>
<evidence type="ECO:0000259" key="5">
    <source>
        <dbReference type="PROSITE" id="PS50850"/>
    </source>
</evidence>
<feature type="transmembrane region" description="Helical" evidence="4">
    <location>
        <begin position="344"/>
        <end position="365"/>
    </location>
</feature>
<dbReference type="PANTHER" id="PTHR23531">
    <property type="entry name" value="QUINOLENE RESISTANCE PROTEIN NORA"/>
    <property type="match status" value="1"/>
</dbReference>
<feature type="domain" description="Major facilitator superfamily (MFS) profile" evidence="5">
    <location>
        <begin position="13"/>
        <end position="393"/>
    </location>
</feature>
<dbReference type="NCBIfam" id="NF009048">
    <property type="entry name" value="PRK12382.1"/>
    <property type="match status" value="1"/>
</dbReference>
<keyword evidence="2 4" id="KW-1133">Transmembrane helix</keyword>
<evidence type="ECO:0000256" key="2">
    <source>
        <dbReference type="ARBA" id="ARBA00022989"/>
    </source>
</evidence>
<evidence type="ECO:0000313" key="7">
    <source>
        <dbReference type="Proteomes" id="UP000585363"/>
    </source>
</evidence>
<evidence type="ECO:0000256" key="4">
    <source>
        <dbReference type="SAM" id="Phobius"/>
    </source>
</evidence>
<comment type="caution">
    <text evidence="6">The sequence shown here is derived from an EMBL/GenBank/DDBJ whole genome shotgun (WGS) entry which is preliminary data.</text>
</comment>
<dbReference type="PROSITE" id="PS50850">
    <property type="entry name" value="MFS"/>
    <property type="match status" value="1"/>
</dbReference>
<reference evidence="6 7" key="1">
    <citation type="submission" date="2020-01" db="EMBL/GenBank/DDBJ databases">
        <authorList>
            <person name="Lee S.D."/>
        </authorList>
    </citation>
    <scope>NUCLEOTIDE SEQUENCE [LARGE SCALE GENOMIC DNA]</scope>
    <source>
        <strain evidence="6 7">SAP-1</strain>
    </source>
</reference>
<name>A0A848MC26_9GAMM</name>
<keyword evidence="3 4" id="KW-0472">Membrane</keyword>
<dbReference type="Proteomes" id="UP000585363">
    <property type="component" value="Unassembled WGS sequence"/>
</dbReference>
<dbReference type="AlphaFoldDB" id="A0A848MC26"/>
<keyword evidence="1 4" id="KW-0812">Transmembrane</keyword>
<dbReference type="InterPro" id="IPR036259">
    <property type="entry name" value="MFS_trans_sf"/>
</dbReference>
<gene>
    <name evidence="6" type="ORF">GW590_02015</name>
</gene>
<evidence type="ECO:0000256" key="3">
    <source>
        <dbReference type="ARBA" id="ARBA00023136"/>
    </source>
</evidence>
<keyword evidence="7" id="KW-1185">Reference proteome</keyword>
<evidence type="ECO:0000313" key="6">
    <source>
        <dbReference type="EMBL" id="NMP25657.1"/>
    </source>
</evidence>
<feature type="transmembrane region" description="Helical" evidence="4">
    <location>
        <begin position="219"/>
        <end position="245"/>
    </location>
</feature>
<dbReference type="SUPFAM" id="SSF103473">
    <property type="entry name" value="MFS general substrate transporter"/>
    <property type="match status" value="1"/>
</dbReference>
<dbReference type="InterPro" id="IPR052714">
    <property type="entry name" value="MFS_Exporter"/>
</dbReference>
<dbReference type="Gene3D" id="1.20.1250.20">
    <property type="entry name" value="MFS general substrate transporter like domains"/>
    <property type="match status" value="1"/>
</dbReference>
<protein>
    <submittedName>
        <fullName evidence="6">MFS transporter</fullName>
    </submittedName>
</protein>
<feature type="transmembrane region" description="Helical" evidence="4">
    <location>
        <begin position="178"/>
        <end position="199"/>
    </location>
</feature>
<accession>A0A848MC26</accession>
<feature type="transmembrane region" description="Helical" evidence="4">
    <location>
        <begin position="84"/>
        <end position="106"/>
    </location>
</feature>
<dbReference type="Pfam" id="PF07690">
    <property type="entry name" value="MFS_1"/>
    <property type="match status" value="1"/>
</dbReference>
<feature type="transmembrane region" description="Helical" evidence="4">
    <location>
        <begin position="251"/>
        <end position="270"/>
    </location>
</feature>
<dbReference type="PANTHER" id="PTHR23531:SF1">
    <property type="entry name" value="QUINOLENE RESISTANCE PROTEIN NORA"/>
    <property type="match status" value="1"/>
</dbReference>
<proteinExistence type="predicted"/>
<dbReference type="EMBL" id="JAADJU010000001">
    <property type="protein sequence ID" value="NMP25657.1"/>
    <property type="molecule type" value="Genomic_DNA"/>
</dbReference>
<organism evidence="6 7">
    <name type="scientific">Rouxiella aceris</name>
    <dbReference type="NCBI Taxonomy" id="2703884"/>
    <lineage>
        <taxon>Bacteria</taxon>
        <taxon>Pseudomonadati</taxon>
        <taxon>Pseudomonadota</taxon>
        <taxon>Gammaproteobacteria</taxon>
        <taxon>Enterobacterales</taxon>
        <taxon>Yersiniaceae</taxon>
        <taxon>Rouxiella</taxon>
    </lineage>
</organism>
<feature type="transmembrane region" description="Helical" evidence="4">
    <location>
        <begin position="371"/>
        <end position="389"/>
    </location>
</feature>
<feature type="transmembrane region" description="Helical" evidence="4">
    <location>
        <begin position="150"/>
        <end position="172"/>
    </location>
</feature>
<sequence>MQGESVESSESMNFMRMLLTLMLVVLAGFLIIGIALPVLPRYVHHQLGFGTFAVGLVTGAQFAASLATRFAAGRYADRCGGKRAIYLGLLLAIAGGVFYLISLPFATQPITAITLVLIGRAIVGGAESFIITGGMTLGLALAGGKQTGRVIAWVGTAMFAAFALGAPLGTAIFDHSGFAAIAITTALLPIAAMLVVRILPERVEPSEQRGTLSQALSSVWLPGLGAAFNGVGYAALLSFSVLMYAEKGWGMGWLPVSAFAAALIAARLLLGQLIDQSGAIRVGVMFSLGTALGQVLLWAAPSPWLAAAGAALTGAGWAMVYPAFGSEAVRRLGGGNKGVAMATYSAFPDLAIGLSSPLLGLVVSAGHMSMVFLWSAFIVIMAVPVALLARKKQ</sequence>
<feature type="transmembrane region" description="Helical" evidence="4">
    <location>
        <begin position="18"/>
        <end position="39"/>
    </location>
</feature>
<dbReference type="InterPro" id="IPR020846">
    <property type="entry name" value="MFS_dom"/>
</dbReference>
<evidence type="ECO:0000256" key="1">
    <source>
        <dbReference type="ARBA" id="ARBA00022692"/>
    </source>
</evidence>
<dbReference type="InterPro" id="IPR011701">
    <property type="entry name" value="MFS"/>
</dbReference>
<reference evidence="6 7" key="2">
    <citation type="submission" date="2020-06" db="EMBL/GenBank/DDBJ databases">
        <title>Polyphasic characterization of a Rahnella strain isolated from tree sap.</title>
        <authorList>
            <person name="Kim I.S."/>
        </authorList>
    </citation>
    <scope>NUCLEOTIDE SEQUENCE [LARGE SCALE GENOMIC DNA]</scope>
    <source>
        <strain evidence="6 7">SAP-1</strain>
    </source>
</reference>